<protein>
    <submittedName>
        <fullName evidence="1">Uncharacterized protein</fullName>
    </submittedName>
</protein>
<accession>A0ABM5P1H1</accession>
<proteinExistence type="predicted"/>
<gene>
    <name evidence="1" type="ORF">OVS_02480</name>
</gene>
<evidence type="ECO:0000313" key="1">
    <source>
        <dbReference type="EMBL" id="AHC40334.1"/>
    </source>
</evidence>
<dbReference type="EMBL" id="CP006935">
    <property type="protein sequence ID" value="AHC40334.1"/>
    <property type="molecule type" value="Genomic_DNA"/>
</dbReference>
<sequence>MAKLKESRIEFRVVKTLRRLGYEYARGQKIVRRSKKEFLIL</sequence>
<name>A0ABM5P1H1_9MOLU</name>
<keyword evidence="2" id="KW-1185">Reference proteome</keyword>
<organism evidence="1 2">
    <name type="scientific">Mycoplasma ovis str. Michigan</name>
    <dbReference type="NCBI Taxonomy" id="1415773"/>
    <lineage>
        <taxon>Bacteria</taxon>
        <taxon>Bacillati</taxon>
        <taxon>Mycoplasmatota</taxon>
        <taxon>Mollicutes</taxon>
        <taxon>Mycoplasmataceae</taxon>
        <taxon>Mycoplasma</taxon>
    </lineage>
</organism>
<reference evidence="1 2" key="1">
    <citation type="journal article" date="2014" name="Genome Announc.">
        <title>Complete Genome Sequence of Mycoplasma ovis Strain Michigan, a Hemoplasma of Sheep with Two Distinct 16S rRNA Genes.</title>
        <authorList>
            <person name="Deshuillers P.L."/>
            <person name="Santos A.P."/>
            <person name="do Nascimento N.C."/>
            <person name="Hampel J.A."/>
            <person name="Bergin I.L."/>
            <person name="Dyson M.C."/>
            <person name="Messick J.B."/>
        </authorList>
    </citation>
    <scope>NUCLEOTIDE SEQUENCE [LARGE SCALE GENOMIC DNA]</scope>
    <source>
        <strain evidence="1 2">Michigan</strain>
    </source>
</reference>
<dbReference type="Proteomes" id="UP000018745">
    <property type="component" value="Chromosome"/>
</dbReference>
<evidence type="ECO:0000313" key="2">
    <source>
        <dbReference type="Proteomes" id="UP000018745"/>
    </source>
</evidence>